<keyword evidence="3" id="KW-1185">Reference proteome</keyword>
<dbReference type="InterPro" id="IPR053147">
    <property type="entry name" value="Hsp_HslJ-like"/>
</dbReference>
<gene>
    <name evidence="2" type="ORF">GCM10011348_18110</name>
</gene>
<dbReference type="EMBL" id="BMLT01000004">
    <property type="protein sequence ID" value="GGO80741.1"/>
    <property type="molecule type" value="Genomic_DNA"/>
</dbReference>
<accession>A0A918DRK6</accession>
<protein>
    <recommendedName>
        <fullName evidence="1">DUF306 domain-containing protein</fullName>
    </recommendedName>
</protein>
<organism evidence="2 3">
    <name type="scientific">Marinobacterium nitratireducens</name>
    <dbReference type="NCBI Taxonomy" id="518897"/>
    <lineage>
        <taxon>Bacteria</taxon>
        <taxon>Pseudomonadati</taxon>
        <taxon>Pseudomonadota</taxon>
        <taxon>Gammaproteobacteria</taxon>
        <taxon>Oceanospirillales</taxon>
        <taxon>Oceanospirillaceae</taxon>
        <taxon>Marinobacterium</taxon>
    </lineage>
</organism>
<evidence type="ECO:0000313" key="2">
    <source>
        <dbReference type="EMBL" id="GGO80741.1"/>
    </source>
</evidence>
<dbReference type="InterPro" id="IPR005184">
    <property type="entry name" value="DUF306_Meta_HslJ"/>
</dbReference>
<comment type="caution">
    <text evidence="2">The sequence shown here is derived from an EMBL/GenBank/DDBJ whole genome shotgun (WGS) entry which is preliminary data.</text>
</comment>
<proteinExistence type="predicted"/>
<dbReference type="PANTHER" id="PTHR35535:SF1">
    <property type="entry name" value="HEAT SHOCK PROTEIN HSLJ"/>
    <property type="match status" value="1"/>
</dbReference>
<evidence type="ECO:0000313" key="3">
    <source>
        <dbReference type="Proteomes" id="UP000599578"/>
    </source>
</evidence>
<feature type="domain" description="DUF306" evidence="1">
    <location>
        <begin position="29"/>
        <end position="133"/>
    </location>
</feature>
<evidence type="ECO:0000259" key="1">
    <source>
        <dbReference type="Pfam" id="PF03724"/>
    </source>
</evidence>
<dbReference type="PANTHER" id="PTHR35535">
    <property type="entry name" value="HEAT SHOCK PROTEIN HSLJ"/>
    <property type="match status" value="1"/>
</dbReference>
<dbReference type="Pfam" id="PF03724">
    <property type="entry name" value="META"/>
    <property type="match status" value="1"/>
</dbReference>
<dbReference type="InterPro" id="IPR038670">
    <property type="entry name" value="HslJ-like_sf"/>
</dbReference>
<dbReference type="Proteomes" id="UP000599578">
    <property type="component" value="Unassembled WGS sequence"/>
</dbReference>
<name>A0A918DRK6_9GAMM</name>
<dbReference type="AlphaFoldDB" id="A0A918DRK6"/>
<reference evidence="2 3" key="1">
    <citation type="journal article" date="2014" name="Int. J. Syst. Evol. Microbiol.">
        <title>Complete genome sequence of Corynebacterium casei LMG S-19264T (=DSM 44701T), isolated from a smear-ripened cheese.</title>
        <authorList>
            <consortium name="US DOE Joint Genome Institute (JGI-PGF)"/>
            <person name="Walter F."/>
            <person name="Albersmeier A."/>
            <person name="Kalinowski J."/>
            <person name="Ruckert C."/>
        </authorList>
    </citation>
    <scope>NUCLEOTIDE SEQUENCE [LARGE SCALE GENOMIC DNA]</scope>
    <source>
        <strain evidence="2 3">CGMCC 1.7286</strain>
    </source>
</reference>
<dbReference type="Gene3D" id="2.40.128.270">
    <property type="match status" value="1"/>
</dbReference>
<sequence length="143" mass="15427">MLATCLWLGGCYAVVPPSTGGGASNDPLHLEGSRWRIETIAGKPLPETIESTLVFGDDGHISGMAGCNRYSGRYRLDGRQFSVEELVTTQKICFPAIMAHEQSLLRVLKGALSLERDAQQLLLESRNEREVSRLAALDGAGPG</sequence>